<evidence type="ECO:0000256" key="4">
    <source>
        <dbReference type="ARBA" id="ARBA00022833"/>
    </source>
</evidence>
<feature type="binding site" evidence="7">
    <location>
        <position position="44"/>
    </location>
    <ligand>
        <name>L-glutamate</name>
        <dbReference type="ChEBI" id="CHEBI:29985"/>
    </ligand>
</feature>
<dbReference type="InterPro" id="IPR022380">
    <property type="entry name" value="Glu-Q_tRNA(Asp)_Synthase"/>
</dbReference>
<feature type="binding site" evidence="7">
    <location>
        <position position="124"/>
    </location>
    <ligand>
        <name>Zn(2+)</name>
        <dbReference type="ChEBI" id="CHEBI:29105"/>
    </ligand>
</feature>
<dbReference type="OrthoDB" id="9807503at2"/>
<dbReference type="HAMAP" id="MF_01428">
    <property type="entry name" value="Glu_Q_tRNA_synth"/>
    <property type="match status" value="1"/>
</dbReference>
<feature type="binding site" evidence="7">
    <location>
        <position position="120"/>
    </location>
    <ligand>
        <name>Zn(2+)</name>
        <dbReference type="ChEBI" id="CHEBI:29105"/>
    </ligand>
</feature>
<dbReference type="Gene3D" id="3.40.50.620">
    <property type="entry name" value="HUPs"/>
    <property type="match status" value="1"/>
</dbReference>
<evidence type="ECO:0000256" key="5">
    <source>
        <dbReference type="ARBA" id="ARBA00022840"/>
    </source>
</evidence>
<reference evidence="10 11" key="1">
    <citation type="journal article" date="2014" name="BMC Genomics">
        <title>A genomic perspective on a new bacterial genus and species from the Alcaligenaceae family, Basilea psittacipulmonis.</title>
        <authorList>
            <person name="Whiteson K.L."/>
            <person name="Hernandez D."/>
            <person name="Lazarevic V."/>
            <person name="Gaia N."/>
            <person name="Farinelli L."/>
            <person name="Francois P."/>
            <person name="Pilo P."/>
            <person name="Frey J."/>
            <person name="Schrenzel J."/>
        </authorList>
    </citation>
    <scope>NUCLEOTIDE SEQUENCE [LARGE SCALE GENOMIC DNA]</scope>
    <source>
        <strain evidence="10 11">DSM 24701</strain>
    </source>
</reference>
<keyword evidence="3 7" id="KW-0547">Nucleotide-binding</keyword>
<dbReference type="GO" id="GO:0005829">
    <property type="term" value="C:cytosol"/>
    <property type="evidence" value="ECO:0007669"/>
    <property type="project" value="TreeGrafter"/>
</dbReference>
<dbReference type="KEGG" id="bpsi:IX83_00620"/>
<feature type="binding site" evidence="7">
    <location>
        <position position="100"/>
    </location>
    <ligand>
        <name>Zn(2+)</name>
        <dbReference type="ChEBI" id="CHEBI:29105"/>
    </ligand>
</feature>
<evidence type="ECO:0000256" key="7">
    <source>
        <dbReference type="HAMAP-Rule" id="MF_01428"/>
    </source>
</evidence>
<evidence type="ECO:0000256" key="1">
    <source>
        <dbReference type="ARBA" id="ARBA00022598"/>
    </source>
</evidence>
<dbReference type="GO" id="GO:0006400">
    <property type="term" value="P:tRNA modification"/>
    <property type="evidence" value="ECO:0007669"/>
    <property type="project" value="InterPro"/>
</dbReference>
<dbReference type="EC" id="6.1.1.-" evidence="7"/>
<dbReference type="HOGENOM" id="CLU_015768_0_1_4"/>
<dbReference type="AlphaFoldDB" id="A0A077DCX8"/>
<dbReference type="GO" id="GO:0006424">
    <property type="term" value="P:glutamyl-tRNA aminoacylation"/>
    <property type="evidence" value="ECO:0007669"/>
    <property type="project" value="InterPro"/>
</dbReference>
<keyword evidence="5 7" id="KW-0067">ATP-binding</keyword>
<name>A0A077DCX8_9BURK</name>
<feature type="binding site" evidence="7">
    <location>
        <position position="194"/>
    </location>
    <ligand>
        <name>L-glutamate</name>
        <dbReference type="ChEBI" id="CHEBI:29985"/>
    </ligand>
</feature>
<dbReference type="EMBL" id="CP009238">
    <property type="protein sequence ID" value="AIL32026.1"/>
    <property type="molecule type" value="Genomic_DNA"/>
</dbReference>
<keyword evidence="2 7" id="KW-0479">Metal-binding</keyword>
<feature type="binding site" evidence="7">
    <location>
        <position position="176"/>
    </location>
    <ligand>
        <name>L-glutamate</name>
        <dbReference type="ChEBI" id="CHEBI:29985"/>
    </ligand>
</feature>
<keyword evidence="1 7" id="KW-0436">Ligase</keyword>
<dbReference type="NCBIfam" id="NF004314">
    <property type="entry name" value="PRK05710.1-3"/>
    <property type="match status" value="1"/>
</dbReference>
<sequence>MLKPYIGRFAPSPSGPLHDGSLIAAMASYLDAKSHQGKWLLRIEDIDTPRVQAGADQFIMQQLQTLHMFWDGPVVWQSQRLSRYEEIFQQLHTKHLIYGCQCNRKTLTSVPKNKWGEYPYPNTCRALSLKNARAWRLIMPDQNIVFNDRYENRQEQNVAKEVGDIIIKRSDGLFSYQFVVVIDDIDQGITDIVRGRDLLSSTPRQILLAQQLNHPYPHTFHTPLRCDDQGHKLSKQNHAPALDLLNPIQTLNQAWTFLGFQPLYVTSIDDFWLQASYQWRQRFPHP</sequence>
<dbReference type="PRINTS" id="PR00987">
    <property type="entry name" value="TRNASYNTHGLU"/>
</dbReference>
<dbReference type="GO" id="GO:0005524">
    <property type="term" value="F:ATP binding"/>
    <property type="evidence" value="ECO:0007669"/>
    <property type="project" value="UniProtKB-KW"/>
</dbReference>
<dbReference type="Pfam" id="PF00749">
    <property type="entry name" value="tRNA-synt_1c"/>
    <property type="match status" value="1"/>
</dbReference>
<dbReference type="eggNOG" id="COG0008">
    <property type="taxonomic scope" value="Bacteria"/>
</dbReference>
<gene>
    <name evidence="7" type="primary">gluQ</name>
    <name evidence="10" type="ORF">IX83_00620</name>
</gene>
<dbReference type="PANTHER" id="PTHR43311">
    <property type="entry name" value="GLUTAMATE--TRNA LIGASE"/>
    <property type="match status" value="1"/>
</dbReference>
<evidence type="ECO:0000256" key="3">
    <source>
        <dbReference type="ARBA" id="ARBA00022741"/>
    </source>
</evidence>
<evidence type="ECO:0000256" key="6">
    <source>
        <dbReference type="ARBA" id="ARBA00023146"/>
    </source>
</evidence>
<keyword evidence="6 7" id="KW-0030">Aminoacyl-tRNA synthetase</keyword>
<dbReference type="InterPro" id="IPR049940">
    <property type="entry name" value="GluQ/Sye"/>
</dbReference>
<comment type="cofactor">
    <cofactor evidence="7">
        <name>Zn(2+)</name>
        <dbReference type="ChEBI" id="CHEBI:29105"/>
    </cofactor>
    <text evidence="7">Binds 1 zinc ion per subunit.</text>
</comment>
<evidence type="ECO:0000313" key="11">
    <source>
        <dbReference type="Proteomes" id="UP000028945"/>
    </source>
</evidence>
<dbReference type="RefSeq" id="WP_038497967.1">
    <property type="nucleotide sequence ID" value="NZ_AFWK01000054.1"/>
</dbReference>
<dbReference type="NCBIfam" id="TIGR03838">
    <property type="entry name" value="queuosine_YadB"/>
    <property type="match status" value="1"/>
</dbReference>
<feature type="short sequence motif" description="'KMSKS' region" evidence="7">
    <location>
        <begin position="232"/>
        <end position="236"/>
    </location>
</feature>
<dbReference type="InterPro" id="IPR014729">
    <property type="entry name" value="Rossmann-like_a/b/a_fold"/>
</dbReference>
<dbReference type="InterPro" id="IPR020058">
    <property type="entry name" value="Glu/Gln-tRNA-synth_Ib_cat-dom"/>
</dbReference>
<evidence type="ECO:0000259" key="9">
    <source>
        <dbReference type="Pfam" id="PF00749"/>
    </source>
</evidence>
<dbReference type="GO" id="GO:0004818">
    <property type="term" value="F:glutamate-tRNA ligase activity"/>
    <property type="evidence" value="ECO:0007669"/>
    <property type="project" value="TreeGrafter"/>
</dbReference>
<organism evidence="10 11">
    <name type="scientific">Basilea psittacipulmonis DSM 24701</name>
    <dbReference type="NCBI Taxonomy" id="1072685"/>
    <lineage>
        <taxon>Bacteria</taxon>
        <taxon>Pseudomonadati</taxon>
        <taxon>Pseudomonadota</taxon>
        <taxon>Betaproteobacteria</taxon>
        <taxon>Burkholderiales</taxon>
        <taxon>Alcaligenaceae</taxon>
        <taxon>Basilea</taxon>
    </lineage>
</organism>
<dbReference type="SUPFAM" id="SSF52374">
    <property type="entry name" value="Nucleotidylyl transferase"/>
    <property type="match status" value="1"/>
</dbReference>
<evidence type="ECO:0000256" key="2">
    <source>
        <dbReference type="ARBA" id="ARBA00022723"/>
    </source>
</evidence>
<keyword evidence="4 7" id="KW-0862">Zinc</keyword>
<dbReference type="InterPro" id="IPR000924">
    <property type="entry name" value="Glu/Gln-tRNA-synth"/>
</dbReference>
<keyword evidence="8" id="KW-0648">Protein biosynthesis</keyword>
<accession>A0A077DCX8</accession>
<evidence type="ECO:0000313" key="10">
    <source>
        <dbReference type="EMBL" id="AIL32026.1"/>
    </source>
</evidence>
<evidence type="ECO:0000256" key="8">
    <source>
        <dbReference type="RuleBase" id="RU363037"/>
    </source>
</evidence>
<feature type="domain" description="Glutamyl/glutaminyl-tRNA synthetase class Ib catalytic" evidence="9">
    <location>
        <begin position="8"/>
        <end position="238"/>
    </location>
</feature>
<feature type="binding site" evidence="7">
    <location>
        <position position="102"/>
    </location>
    <ligand>
        <name>Zn(2+)</name>
        <dbReference type="ChEBI" id="CHEBI:29105"/>
    </ligand>
</feature>
<feature type="binding site" evidence="7">
    <location>
        <begin position="8"/>
        <end position="12"/>
    </location>
    <ligand>
        <name>L-glutamate</name>
        <dbReference type="ChEBI" id="CHEBI:29985"/>
    </ligand>
</feature>
<comment type="function">
    <text evidence="7">Catalyzes the tRNA-independent activation of glutamate in presence of ATP and the subsequent transfer of glutamate onto a tRNA(Asp). Glutamate is transferred on the 2-amino-5-(4,5-dihydroxy-2-cyclopenten-1-yl) moiety of the queuosine in the wobble position of the QUC anticodon.</text>
</comment>
<protein>
    <recommendedName>
        <fullName evidence="7">Glutamyl-Q tRNA(Asp) synthetase</fullName>
        <shortName evidence="7">Glu-Q-RSs</shortName>
        <ecNumber evidence="7">6.1.1.-</ecNumber>
    </recommendedName>
</protein>
<comment type="similarity">
    <text evidence="7">Belongs to the class-I aminoacyl-tRNA synthetase family. GluQ subfamily.</text>
</comment>
<dbReference type="PANTHER" id="PTHR43311:SF1">
    <property type="entry name" value="GLUTAMYL-Q TRNA(ASP) SYNTHETASE"/>
    <property type="match status" value="1"/>
</dbReference>
<proteinExistence type="inferred from homology"/>
<feature type="binding site" evidence="7">
    <location>
        <position position="235"/>
    </location>
    <ligand>
        <name>ATP</name>
        <dbReference type="ChEBI" id="CHEBI:30616"/>
    </ligand>
</feature>
<dbReference type="Proteomes" id="UP000028945">
    <property type="component" value="Chromosome"/>
</dbReference>
<feature type="short sequence motif" description="'HIGH' region" evidence="7">
    <location>
        <begin position="11"/>
        <end position="21"/>
    </location>
</feature>
<dbReference type="STRING" id="1072685.IX83_00620"/>
<keyword evidence="11" id="KW-1185">Reference proteome</keyword>
<dbReference type="GO" id="GO:0008270">
    <property type="term" value="F:zinc ion binding"/>
    <property type="evidence" value="ECO:0007669"/>
    <property type="project" value="UniProtKB-UniRule"/>
</dbReference>